<evidence type="ECO:0000313" key="1">
    <source>
        <dbReference type="EMBL" id="KKL21398.1"/>
    </source>
</evidence>
<proteinExistence type="predicted"/>
<accession>A0A0F9EBF6</accession>
<comment type="caution">
    <text evidence="1">The sequence shown here is derived from an EMBL/GenBank/DDBJ whole genome shotgun (WGS) entry which is preliminary data.</text>
</comment>
<organism evidence="1">
    <name type="scientific">marine sediment metagenome</name>
    <dbReference type="NCBI Taxonomy" id="412755"/>
    <lineage>
        <taxon>unclassified sequences</taxon>
        <taxon>metagenomes</taxon>
        <taxon>ecological metagenomes</taxon>
    </lineage>
</organism>
<name>A0A0F9EBF6_9ZZZZ</name>
<sequence>MLNKQIYSRGIDVKNKPHGFIQWKGTDVCLDMFCVCGESWHFDEAFLYAVECANCGRKYAVDHHVLFIELTEDEQDHFSNYAQAND</sequence>
<gene>
    <name evidence="1" type="ORF">LCGC14_2445910</name>
</gene>
<reference evidence="1" key="1">
    <citation type="journal article" date="2015" name="Nature">
        <title>Complex archaea that bridge the gap between prokaryotes and eukaryotes.</title>
        <authorList>
            <person name="Spang A."/>
            <person name="Saw J.H."/>
            <person name="Jorgensen S.L."/>
            <person name="Zaremba-Niedzwiedzka K."/>
            <person name="Martijn J."/>
            <person name="Lind A.E."/>
            <person name="van Eijk R."/>
            <person name="Schleper C."/>
            <person name="Guy L."/>
            <person name="Ettema T.J."/>
        </authorList>
    </citation>
    <scope>NUCLEOTIDE SEQUENCE</scope>
</reference>
<dbReference type="EMBL" id="LAZR01037748">
    <property type="protein sequence ID" value="KKL21398.1"/>
    <property type="molecule type" value="Genomic_DNA"/>
</dbReference>
<protein>
    <submittedName>
        <fullName evidence="1">Uncharacterized protein</fullName>
    </submittedName>
</protein>
<dbReference type="AlphaFoldDB" id="A0A0F9EBF6"/>